<feature type="transmembrane region" description="Helical" evidence="1">
    <location>
        <begin position="262"/>
        <end position="282"/>
    </location>
</feature>
<accession>A0ABR3S219</accession>
<comment type="caution">
    <text evidence="2">The sequence shown here is derived from an EMBL/GenBank/DDBJ whole genome shotgun (WGS) entry which is preliminary data.</text>
</comment>
<dbReference type="PANTHER" id="PTHR35394">
    <property type="entry name" value="DUF3176 DOMAIN-CONTAINING PROTEIN"/>
    <property type="match status" value="1"/>
</dbReference>
<gene>
    <name evidence="2" type="ORF">SLS60_002167</name>
</gene>
<protein>
    <submittedName>
        <fullName evidence="2">Uncharacterized protein</fullName>
    </submittedName>
</protein>
<organism evidence="2 3">
    <name type="scientific">Paraconiothyrium brasiliense</name>
    <dbReference type="NCBI Taxonomy" id="300254"/>
    <lineage>
        <taxon>Eukaryota</taxon>
        <taxon>Fungi</taxon>
        <taxon>Dikarya</taxon>
        <taxon>Ascomycota</taxon>
        <taxon>Pezizomycotina</taxon>
        <taxon>Dothideomycetes</taxon>
        <taxon>Pleosporomycetidae</taxon>
        <taxon>Pleosporales</taxon>
        <taxon>Massarineae</taxon>
        <taxon>Didymosphaeriaceae</taxon>
        <taxon>Paraconiothyrium</taxon>
    </lineage>
</organism>
<dbReference type="PANTHER" id="PTHR35394:SF5">
    <property type="entry name" value="DUF3176 DOMAIN-CONTAINING PROTEIN"/>
    <property type="match status" value="1"/>
</dbReference>
<reference evidence="2 3" key="1">
    <citation type="submission" date="2024-02" db="EMBL/GenBank/DDBJ databases">
        <title>De novo assembly and annotation of 12 fungi associated with fruit tree decline syndrome in Ontario, Canada.</title>
        <authorList>
            <person name="Sulman M."/>
            <person name="Ellouze W."/>
            <person name="Ilyukhin E."/>
        </authorList>
    </citation>
    <scope>NUCLEOTIDE SEQUENCE [LARGE SCALE GENOMIC DNA]</scope>
    <source>
        <strain evidence="2 3">M42-189</strain>
    </source>
</reference>
<dbReference type="EMBL" id="JAKJXO020000002">
    <property type="protein sequence ID" value="KAL1610498.1"/>
    <property type="molecule type" value="Genomic_DNA"/>
</dbReference>
<keyword evidence="1" id="KW-1133">Transmembrane helix</keyword>
<keyword evidence="1" id="KW-0812">Transmembrane</keyword>
<name>A0ABR3S219_9PLEO</name>
<evidence type="ECO:0000256" key="1">
    <source>
        <dbReference type="SAM" id="Phobius"/>
    </source>
</evidence>
<keyword evidence="3" id="KW-1185">Reference proteome</keyword>
<dbReference type="Proteomes" id="UP001521785">
    <property type="component" value="Unassembled WGS sequence"/>
</dbReference>
<evidence type="ECO:0000313" key="3">
    <source>
        <dbReference type="Proteomes" id="UP001521785"/>
    </source>
</evidence>
<proteinExistence type="predicted"/>
<keyword evidence="1" id="KW-0472">Membrane</keyword>
<evidence type="ECO:0000313" key="2">
    <source>
        <dbReference type="EMBL" id="KAL1610498.1"/>
    </source>
</evidence>
<sequence length="345" mass="38557">MPSPPNDNVSETRLSHFFADYLGSIQLLSERVTDDFFTTPLESSSSMRFCVNYDDNRYQVSSEQVDYSSISSDNFGPAGKPARLQAYTCFESSTDLSLWEQPEKMSEINGTITQCAIDICARTYKDAVMKDGNMTIGDSIEIPLRAVHVEYEDETKSVLVYNSTVLFESETDDTNNVQQYELGGFDQRVLSASLGLTTSDSPFWVQNSIVYLNDTNGDFKSLFDGIADVVSTVLQHPDNPRSASVAGPAYASQTFVEARWEWLILPLVLLTATICLLVATILQSRSRLYLFKTSLLPSIFAGFEGRNGMSIDDGNLTYHHLKELSGSINVRFEQNVHSELKLKRD</sequence>